<dbReference type="AlphaFoldDB" id="A0A3M7QRR5"/>
<evidence type="ECO:0000313" key="2">
    <source>
        <dbReference type="Proteomes" id="UP000276133"/>
    </source>
</evidence>
<reference evidence="1 2" key="1">
    <citation type="journal article" date="2018" name="Sci. Rep.">
        <title>Genomic signatures of local adaptation to the degree of environmental predictability in rotifers.</title>
        <authorList>
            <person name="Franch-Gras L."/>
            <person name="Hahn C."/>
            <person name="Garcia-Roger E.M."/>
            <person name="Carmona M.J."/>
            <person name="Serra M."/>
            <person name="Gomez A."/>
        </authorList>
    </citation>
    <scope>NUCLEOTIDE SEQUENCE [LARGE SCALE GENOMIC DNA]</scope>
    <source>
        <strain evidence="1">HYR1</strain>
    </source>
</reference>
<dbReference type="EMBL" id="REGN01005278">
    <property type="protein sequence ID" value="RNA14012.1"/>
    <property type="molecule type" value="Genomic_DNA"/>
</dbReference>
<accession>A0A3M7QRR5</accession>
<name>A0A3M7QRR5_BRAPC</name>
<sequence length="79" mass="9452">MFDSENEFRHGKDFLFNRELQRCFISSTIGVKVNFESNYTNHTWRELFEIQLCQFLRRLQMQSSVCKCLGSPNIIKQNV</sequence>
<organism evidence="1 2">
    <name type="scientific">Brachionus plicatilis</name>
    <name type="common">Marine rotifer</name>
    <name type="synonym">Brachionus muelleri</name>
    <dbReference type="NCBI Taxonomy" id="10195"/>
    <lineage>
        <taxon>Eukaryota</taxon>
        <taxon>Metazoa</taxon>
        <taxon>Spiralia</taxon>
        <taxon>Gnathifera</taxon>
        <taxon>Rotifera</taxon>
        <taxon>Eurotatoria</taxon>
        <taxon>Monogononta</taxon>
        <taxon>Pseudotrocha</taxon>
        <taxon>Ploima</taxon>
        <taxon>Brachionidae</taxon>
        <taxon>Brachionus</taxon>
    </lineage>
</organism>
<comment type="caution">
    <text evidence="1">The sequence shown here is derived from an EMBL/GenBank/DDBJ whole genome shotgun (WGS) entry which is preliminary data.</text>
</comment>
<keyword evidence="2" id="KW-1185">Reference proteome</keyword>
<proteinExistence type="predicted"/>
<gene>
    <name evidence="1" type="ORF">BpHYR1_035939</name>
</gene>
<evidence type="ECO:0000313" key="1">
    <source>
        <dbReference type="EMBL" id="RNA14012.1"/>
    </source>
</evidence>
<protein>
    <submittedName>
        <fullName evidence="1">Uncharacterized protein</fullName>
    </submittedName>
</protein>
<dbReference type="Proteomes" id="UP000276133">
    <property type="component" value="Unassembled WGS sequence"/>
</dbReference>